<feature type="transmembrane region" description="Helical" evidence="13">
    <location>
        <begin position="6"/>
        <end position="25"/>
    </location>
</feature>
<feature type="domain" description="Histidine kinase" evidence="14">
    <location>
        <begin position="153"/>
        <end position="369"/>
    </location>
</feature>
<dbReference type="GO" id="GO:0005524">
    <property type="term" value="F:ATP binding"/>
    <property type="evidence" value="ECO:0007669"/>
    <property type="project" value="UniProtKB-KW"/>
</dbReference>
<dbReference type="PROSITE" id="PS50109">
    <property type="entry name" value="HIS_KIN"/>
    <property type="match status" value="1"/>
</dbReference>
<dbReference type="Gene3D" id="1.10.287.130">
    <property type="match status" value="1"/>
</dbReference>
<dbReference type="PANTHER" id="PTHR45453:SF1">
    <property type="entry name" value="PHOSPHATE REGULON SENSOR PROTEIN PHOR"/>
    <property type="match status" value="1"/>
</dbReference>
<dbReference type="Pfam" id="PF00512">
    <property type="entry name" value="HisKA"/>
    <property type="match status" value="1"/>
</dbReference>
<dbReference type="PANTHER" id="PTHR45453">
    <property type="entry name" value="PHOSPHATE REGULON SENSOR PROTEIN PHOR"/>
    <property type="match status" value="1"/>
</dbReference>
<dbReference type="Gene3D" id="3.30.565.10">
    <property type="entry name" value="Histidine kinase-like ATPase, C-terminal domain"/>
    <property type="match status" value="1"/>
</dbReference>
<keyword evidence="5" id="KW-0597">Phosphoprotein</keyword>
<proteinExistence type="predicted"/>
<dbReference type="EMBL" id="CP159218">
    <property type="protein sequence ID" value="XCG63204.1"/>
    <property type="molecule type" value="Genomic_DNA"/>
</dbReference>
<keyword evidence="13" id="KW-1133">Transmembrane helix</keyword>
<dbReference type="InterPro" id="IPR036890">
    <property type="entry name" value="HATPase_C_sf"/>
</dbReference>
<keyword evidence="4" id="KW-1003">Cell membrane</keyword>
<evidence type="ECO:0000259" key="14">
    <source>
        <dbReference type="PROSITE" id="PS50109"/>
    </source>
</evidence>
<dbReference type="GO" id="GO:0000155">
    <property type="term" value="F:phosphorelay sensor kinase activity"/>
    <property type="evidence" value="ECO:0007669"/>
    <property type="project" value="InterPro"/>
</dbReference>
<evidence type="ECO:0000256" key="8">
    <source>
        <dbReference type="ARBA" id="ARBA00022777"/>
    </source>
</evidence>
<keyword evidence="7" id="KW-0547">Nucleotide-binding</keyword>
<keyword evidence="6" id="KW-0808">Transferase</keyword>
<evidence type="ECO:0000256" key="7">
    <source>
        <dbReference type="ARBA" id="ARBA00022741"/>
    </source>
</evidence>
<evidence type="ECO:0000256" key="10">
    <source>
        <dbReference type="ARBA" id="ARBA00023012"/>
    </source>
</evidence>
<dbReference type="SMART" id="SM00388">
    <property type="entry name" value="HisKA"/>
    <property type="match status" value="1"/>
</dbReference>
<dbReference type="GO" id="GO:0016036">
    <property type="term" value="P:cellular response to phosphate starvation"/>
    <property type="evidence" value="ECO:0007669"/>
    <property type="project" value="TreeGrafter"/>
</dbReference>
<dbReference type="InterPro" id="IPR003594">
    <property type="entry name" value="HATPase_dom"/>
</dbReference>
<dbReference type="SMART" id="SM00387">
    <property type="entry name" value="HATPase_c"/>
    <property type="match status" value="1"/>
</dbReference>
<dbReference type="SUPFAM" id="SSF47384">
    <property type="entry name" value="Homodimeric domain of signal transducing histidine kinase"/>
    <property type="match status" value="1"/>
</dbReference>
<dbReference type="PRINTS" id="PR00344">
    <property type="entry name" value="BCTRLSENSOR"/>
</dbReference>
<dbReference type="InterPro" id="IPR004358">
    <property type="entry name" value="Sig_transdc_His_kin-like_C"/>
</dbReference>
<dbReference type="SUPFAM" id="SSF55874">
    <property type="entry name" value="ATPase domain of HSP90 chaperone/DNA topoisomerase II/histidine kinase"/>
    <property type="match status" value="1"/>
</dbReference>
<keyword evidence="8" id="KW-0418">Kinase</keyword>
<dbReference type="FunFam" id="1.10.287.130:FF:000008">
    <property type="entry name" value="Two-component sensor histidine kinase"/>
    <property type="match status" value="1"/>
</dbReference>
<dbReference type="Pfam" id="PF02518">
    <property type="entry name" value="HATPase_c"/>
    <property type="match status" value="1"/>
</dbReference>
<dbReference type="GO" id="GO:0004721">
    <property type="term" value="F:phosphoprotein phosphatase activity"/>
    <property type="evidence" value="ECO:0007669"/>
    <property type="project" value="TreeGrafter"/>
</dbReference>
<dbReference type="InterPro" id="IPR005467">
    <property type="entry name" value="His_kinase_dom"/>
</dbReference>
<reference evidence="15" key="1">
    <citation type="submission" date="2024-05" db="EMBL/GenBank/DDBJ databases">
        <authorList>
            <person name="Cai S.Y."/>
            <person name="Jin L.M."/>
            <person name="Li H.R."/>
        </authorList>
    </citation>
    <scope>NUCLEOTIDE SEQUENCE</scope>
    <source>
        <strain evidence="15">A5-74</strain>
    </source>
</reference>
<evidence type="ECO:0000256" key="11">
    <source>
        <dbReference type="ARBA" id="ARBA00023136"/>
    </source>
</evidence>
<evidence type="ECO:0000256" key="1">
    <source>
        <dbReference type="ARBA" id="ARBA00000085"/>
    </source>
</evidence>
<evidence type="ECO:0000313" key="15">
    <source>
        <dbReference type="EMBL" id="XCG63204.1"/>
    </source>
</evidence>
<evidence type="ECO:0000256" key="3">
    <source>
        <dbReference type="ARBA" id="ARBA00012438"/>
    </source>
</evidence>
<evidence type="ECO:0000256" key="4">
    <source>
        <dbReference type="ARBA" id="ARBA00022475"/>
    </source>
</evidence>
<dbReference type="InterPro" id="IPR036097">
    <property type="entry name" value="HisK_dim/P_sf"/>
</dbReference>
<evidence type="ECO:0000256" key="5">
    <source>
        <dbReference type="ARBA" id="ARBA00022553"/>
    </source>
</evidence>
<accession>A0AAU8DM35</accession>
<evidence type="ECO:0000256" key="6">
    <source>
        <dbReference type="ARBA" id="ARBA00022679"/>
    </source>
</evidence>
<name>A0AAU8DM35_9ACTN</name>
<keyword evidence="13" id="KW-0812">Transmembrane</keyword>
<comment type="subcellular location">
    <subcellularLocation>
        <location evidence="2">Cell membrane</location>
    </subcellularLocation>
</comment>
<gene>
    <name evidence="15" type="ORF">ABLG96_18670</name>
</gene>
<evidence type="ECO:0000256" key="2">
    <source>
        <dbReference type="ARBA" id="ARBA00004236"/>
    </source>
</evidence>
<dbReference type="InterPro" id="IPR003661">
    <property type="entry name" value="HisK_dim/P_dom"/>
</dbReference>
<dbReference type="RefSeq" id="WP_353648819.1">
    <property type="nucleotide sequence ID" value="NZ_CP159218.1"/>
</dbReference>
<dbReference type="FunFam" id="3.30.565.10:FF:000006">
    <property type="entry name" value="Sensor histidine kinase WalK"/>
    <property type="match status" value="1"/>
</dbReference>
<sequence>MPWVGYLAVGVAGLLIGWLLAAMLIRRADALREDPVPADAELAAEVVRNSDTGFVVTDLDGNVLLSNARAVELRAVRAGMCDSRIAAAIERTVISGEPIDVELGHLDPPPAGDADAVVRAVVEPLAQEWVLISVVDESAARQVETIRRDFVANVSHELKTPVGAMALLAEAVLDAADDEEAVRHFSAKMLREATRLGALVGELIALSRLQGGIHVQDLAVVEIDGVISESIGRLATSAESAGIDVVTDTPSGLLVRGDRTLLVTALTNLIDNAISYSPAHTSVSVARRRTADGIQISVTDRGVGIAPEHQRRVFERFFRVDPARSRSTGGTGLGLAIVKHVAANHGGRALLWSKVGTGSTFTLQLPALAGDDPGADTAHPVGPARLAALTPAVRTEGAS</sequence>
<comment type="catalytic activity">
    <reaction evidence="1">
        <text>ATP + protein L-histidine = ADP + protein N-phospho-L-histidine.</text>
        <dbReference type="EC" id="2.7.13.3"/>
    </reaction>
</comment>
<keyword evidence="9 15" id="KW-0067">ATP-binding</keyword>
<dbReference type="CDD" id="cd00075">
    <property type="entry name" value="HATPase"/>
    <property type="match status" value="1"/>
</dbReference>
<dbReference type="InterPro" id="IPR050351">
    <property type="entry name" value="BphY/WalK/GraS-like"/>
</dbReference>
<evidence type="ECO:0000256" key="13">
    <source>
        <dbReference type="SAM" id="Phobius"/>
    </source>
</evidence>
<protein>
    <recommendedName>
        <fullName evidence="12">Sensor-like histidine kinase SenX3</fullName>
        <ecNumber evidence="3">2.7.13.3</ecNumber>
    </recommendedName>
</protein>
<dbReference type="CDD" id="cd00082">
    <property type="entry name" value="HisKA"/>
    <property type="match status" value="1"/>
</dbReference>
<dbReference type="AlphaFoldDB" id="A0AAU8DM35"/>
<dbReference type="GO" id="GO:0005886">
    <property type="term" value="C:plasma membrane"/>
    <property type="evidence" value="ECO:0007669"/>
    <property type="project" value="UniProtKB-SubCell"/>
</dbReference>
<keyword evidence="11 13" id="KW-0472">Membrane</keyword>
<organism evidence="15">
    <name type="scientific">Nakamurella sp. A5-74</name>
    <dbReference type="NCBI Taxonomy" id="3158264"/>
    <lineage>
        <taxon>Bacteria</taxon>
        <taxon>Bacillati</taxon>
        <taxon>Actinomycetota</taxon>
        <taxon>Actinomycetes</taxon>
        <taxon>Nakamurellales</taxon>
        <taxon>Nakamurellaceae</taxon>
        <taxon>Nakamurella</taxon>
    </lineage>
</organism>
<dbReference type="EC" id="2.7.13.3" evidence="3"/>
<evidence type="ECO:0000256" key="12">
    <source>
        <dbReference type="ARBA" id="ARBA00039401"/>
    </source>
</evidence>
<keyword evidence="10" id="KW-0902">Two-component regulatory system</keyword>
<evidence type="ECO:0000256" key="9">
    <source>
        <dbReference type="ARBA" id="ARBA00022840"/>
    </source>
</evidence>